<proteinExistence type="predicted"/>
<organism evidence="1 2">
    <name type="scientific">Mesorhizobium plurifarium</name>
    <dbReference type="NCBI Taxonomy" id="69974"/>
    <lineage>
        <taxon>Bacteria</taxon>
        <taxon>Pseudomonadati</taxon>
        <taxon>Pseudomonadota</taxon>
        <taxon>Alphaproteobacteria</taxon>
        <taxon>Hyphomicrobiales</taxon>
        <taxon>Phyllobacteriaceae</taxon>
        <taxon>Mesorhizobium</taxon>
    </lineage>
</organism>
<name>A0A090E710_MESPL</name>
<dbReference type="AlphaFoldDB" id="A0A090E710"/>
<keyword evidence="2" id="KW-1185">Reference proteome</keyword>
<dbReference type="EMBL" id="CCMZ01000034">
    <property type="protein sequence ID" value="CDX23163.1"/>
    <property type="molecule type" value="Genomic_DNA"/>
</dbReference>
<accession>A0A090E710</accession>
<evidence type="ECO:0000313" key="2">
    <source>
        <dbReference type="Proteomes" id="UP000045285"/>
    </source>
</evidence>
<gene>
    <name evidence="1" type="ORF">MPL3356_40252</name>
</gene>
<sequence length="62" mass="6331">MKSPIACGQAALDDGKFGGGVAPAAFVDNGRGTLKARSLSCVDTISLGPYRWITGGGPTWPH</sequence>
<dbReference type="Proteomes" id="UP000045285">
    <property type="component" value="Unassembled WGS sequence"/>
</dbReference>
<protein>
    <submittedName>
        <fullName evidence="1">Uncharacterized protein</fullName>
    </submittedName>
</protein>
<reference evidence="2" key="1">
    <citation type="submission" date="2014-08" db="EMBL/GenBank/DDBJ databases">
        <authorList>
            <person name="Moulin L."/>
        </authorList>
    </citation>
    <scope>NUCLEOTIDE SEQUENCE [LARGE SCALE GENOMIC DNA]</scope>
</reference>
<evidence type="ECO:0000313" key="1">
    <source>
        <dbReference type="EMBL" id="CDX23163.1"/>
    </source>
</evidence>